<dbReference type="VEuPathDB" id="CryptoDB:Vbra_11828"/>
<gene>
    <name evidence="2" type="ORF">Vbra_11828</name>
</gene>
<feature type="compositionally biased region" description="Polar residues" evidence="1">
    <location>
        <begin position="109"/>
        <end position="120"/>
    </location>
</feature>
<keyword evidence="3" id="KW-1185">Reference proteome</keyword>
<accession>A0A0G4EHD9</accession>
<feature type="compositionally biased region" description="Basic and acidic residues" evidence="1">
    <location>
        <begin position="156"/>
        <end position="166"/>
    </location>
</feature>
<sequence>MRQNVPLGPAATHTTTSSGGQPRRPSSLSAWLASLGASISSLCRRCSQCIQKFAGRPSAPDHWSCPIPSFPSVTTQPPSSHPPPADTQLPSQTGAVAAAAGGLREQQRDSQVSRGVSSEEPQGEDRLVEETSPVYRLSHRRRCPLLYIPGGPQCHDSCRSHPRKSEGSGAGSV</sequence>
<protein>
    <submittedName>
        <fullName evidence="2">Uncharacterized protein</fullName>
    </submittedName>
</protein>
<reference evidence="2 3" key="1">
    <citation type="submission" date="2014-11" db="EMBL/GenBank/DDBJ databases">
        <authorList>
            <person name="Zhu J."/>
            <person name="Qi W."/>
            <person name="Song R."/>
        </authorList>
    </citation>
    <scope>NUCLEOTIDE SEQUENCE [LARGE SCALE GENOMIC DNA]</scope>
</reference>
<dbReference type="InParanoid" id="A0A0G4EHD9"/>
<evidence type="ECO:0000313" key="2">
    <source>
        <dbReference type="EMBL" id="CEL95398.1"/>
    </source>
</evidence>
<feature type="region of interest" description="Disordered" evidence="1">
    <location>
        <begin position="151"/>
        <end position="173"/>
    </location>
</feature>
<proteinExistence type="predicted"/>
<dbReference type="EMBL" id="CDMY01000227">
    <property type="protein sequence ID" value="CEL95398.1"/>
    <property type="molecule type" value="Genomic_DNA"/>
</dbReference>
<evidence type="ECO:0000313" key="3">
    <source>
        <dbReference type="Proteomes" id="UP000041254"/>
    </source>
</evidence>
<feature type="region of interest" description="Disordered" evidence="1">
    <location>
        <begin position="65"/>
        <end position="133"/>
    </location>
</feature>
<organism evidence="2 3">
    <name type="scientific">Vitrella brassicaformis (strain CCMP3155)</name>
    <dbReference type="NCBI Taxonomy" id="1169540"/>
    <lineage>
        <taxon>Eukaryota</taxon>
        <taxon>Sar</taxon>
        <taxon>Alveolata</taxon>
        <taxon>Colpodellida</taxon>
        <taxon>Vitrellaceae</taxon>
        <taxon>Vitrella</taxon>
    </lineage>
</organism>
<feature type="region of interest" description="Disordered" evidence="1">
    <location>
        <begin position="1"/>
        <end position="27"/>
    </location>
</feature>
<dbReference type="Proteomes" id="UP000041254">
    <property type="component" value="Unassembled WGS sequence"/>
</dbReference>
<dbReference type="AlphaFoldDB" id="A0A0G4EHD9"/>
<evidence type="ECO:0000256" key="1">
    <source>
        <dbReference type="SAM" id="MobiDB-lite"/>
    </source>
</evidence>
<name>A0A0G4EHD9_VITBC</name>